<keyword evidence="5 7" id="KW-1133">Transmembrane helix</keyword>
<feature type="transmembrane region" description="Helical" evidence="7">
    <location>
        <begin position="66"/>
        <end position="89"/>
    </location>
</feature>
<evidence type="ECO:0000256" key="6">
    <source>
        <dbReference type="ARBA" id="ARBA00023136"/>
    </source>
</evidence>
<dbReference type="AlphaFoldDB" id="A0A133UKP8"/>
<evidence type="ECO:0000256" key="2">
    <source>
        <dbReference type="ARBA" id="ARBA00006386"/>
    </source>
</evidence>
<feature type="transmembrane region" description="Helical" evidence="7">
    <location>
        <begin position="27"/>
        <end position="45"/>
    </location>
</feature>
<comment type="similarity">
    <text evidence="2">Belongs to the UPF0718 family.</text>
</comment>
<proteinExistence type="inferred from homology"/>
<keyword evidence="9" id="KW-1185">Reference proteome</keyword>
<protein>
    <recommendedName>
        <fullName evidence="10">Permease</fullName>
    </recommendedName>
</protein>
<sequence>MAAFAAVVLLSFFPEKVGPVISTSREYFLQMVWILPAIMIVMGLFKVWISKEMVVKYLGKASGLKGVLIAVILGATPTGPLYAAFPLAAAMLDKGARTLNVIVFLSAWACIKLPQEMVELQFLGLNFMVTRLILTIVLVSVMGFFIEQIIERADAGGVEDEI</sequence>
<gene>
    <name evidence="8" type="ORF">AKJ36_02265</name>
</gene>
<dbReference type="Proteomes" id="UP000070155">
    <property type="component" value="Unassembled WGS sequence"/>
</dbReference>
<evidence type="ECO:0000313" key="8">
    <source>
        <dbReference type="EMBL" id="KXA94777.1"/>
    </source>
</evidence>
<dbReference type="GO" id="GO:0005886">
    <property type="term" value="C:plasma membrane"/>
    <property type="evidence" value="ECO:0007669"/>
    <property type="project" value="UniProtKB-SubCell"/>
</dbReference>
<name>A0A133UKP8_9EURY</name>
<evidence type="ECO:0000256" key="4">
    <source>
        <dbReference type="ARBA" id="ARBA00022692"/>
    </source>
</evidence>
<comment type="caution">
    <text evidence="8">The sequence shown here is derived from an EMBL/GenBank/DDBJ whole genome shotgun (WGS) entry which is preliminary data.</text>
</comment>
<evidence type="ECO:0008006" key="10">
    <source>
        <dbReference type="Google" id="ProtNLM"/>
    </source>
</evidence>
<dbReference type="EMBL" id="LHXQ01000029">
    <property type="protein sequence ID" value="KXA94777.1"/>
    <property type="molecule type" value="Genomic_DNA"/>
</dbReference>
<organism evidence="8 9">
    <name type="scientific">candidate division MSBL1 archaeon SCGC-AAA259I07</name>
    <dbReference type="NCBI Taxonomy" id="1698266"/>
    <lineage>
        <taxon>Archaea</taxon>
        <taxon>Methanobacteriati</taxon>
        <taxon>Methanobacteriota</taxon>
        <taxon>candidate division MSBL1</taxon>
    </lineage>
</organism>
<keyword evidence="6 7" id="KW-0472">Membrane</keyword>
<keyword evidence="4 7" id="KW-0812">Transmembrane</keyword>
<keyword evidence="3" id="KW-1003">Cell membrane</keyword>
<evidence type="ECO:0000313" key="9">
    <source>
        <dbReference type="Proteomes" id="UP000070155"/>
    </source>
</evidence>
<dbReference type="InterPro" id="IPR005524">
    <property type="entry name" value="DUF318"/>
</dbReference>
<evidence type="ECO:0000256" key="3">
    <source>
        <dbReference type="ARBA" id="ARBA00022475"/>
    </source>
</evidence>
<feature type="transmembrane region" description="Helical" evidence="7">
    <location>
        <begin position="123"/>
        <end position="146"/>
    </location>
</feature>
<evidence type="ECO:0000256" key="1">
    <source>
        <dbReference type="ARBA" id="ARBA00004651"/>
    </source>
</evidence>
<evidence type="ECO:0000256" key="7">
    <source>
        <dbReference type="SAM" id="Phobius"/>
    </source>
</evidence>
<evidence type="ECO:0000256" key="5">
    <source>
        <dbReference type="ARBA" id="ARBA00022989"/>
    </source>
</evidence>
<comment type="subcellular location">
    <subcellularLocation>
        <location evidence="1">Cell membrane</location>
        <topology evidence="1">Multi-pass membrane protein</topology>
    </subcellularLocation>
</comment>
<accession>A0A133UKP8</accession>
<dbReference type="Pfam" id="PF03773">
    <property type="entry name" value="ArsP_1"/>
    <property type="match status" value="1"/>
</dbReference>
<reference evidence="8 9" key="1">
    <citation type="journal article" date="2016" name="Sci. Rep.">
        <title>Metabolic traits of an uncultured archaeal lineage -MSBL1- from brine pools of the Red Sea.</title>
        <authorList>
            <person name="Mwirichia R."/>
            <person name="Alam I."/>
            <person name="Rashid M."/>
            <person name="Vinu M."/>
            <person name="Ba-Alawi W."/>
            <person name="Anthony Kamau A."/>
            <person name="Kamanda Ngugi D."/>
            <person name="Goker M."/>
            <person name="Klenk H.P."/>
            <person name="Bajic V."/>
            <person name="Stingl U."/>
        </authorList>
    </citation>
    <scope>NUCLEOTIDE SEQUENCE [LARGE SCALE GENOMIC DNA]</scope>
    <source>
        <strain evidence="8">SCGC-AAA259I07</strain>
    </source>
</reference>